<dbReference type="Proteomes" id="UP000831947">
    <property type="component" value="Chromosome"/>
</dbReference>
<keyword evidence="2" id="KW-1185">Reference proteome</keyword>
<gene>
    <name evidence="1" type="ORF">MOO47_00185</name>
</gene>
<sequence>MNQVYSENSHQDFTPVLQKWGLNLDNNQAYKNRAANYHAVASLADVVPKNQLSRAHALLDDKILINSNFEIVQDQDIVPMNLHGNLTLNLSDDDLKSLTGTKIYLKDVYKS</sequence>
<dbReference type="RefSeq" id="WP_249512843.1">
    <property type="nucleotide sequence ID" value="NZ_CP093365.1"/>
</dbReference>
<protein>
    <recommendedName>
        <fullName evidence="3">FHA domain-containing protein</fullName>
    </recommendedName>
</protein>
<evidence type="ECO:0008006" key="3">
    <source>
        <dbReference type="Google" id="ProtNLM"/>
    </source>
</evidence>
<accession>A0ABY4PD11</accession>
<organism evidence="1 2">
    <name type="scientific">Bombilactobacillus thymidiniphilus</name>
    <dbReference type="NCBI Taxonomy" id="2923363"/>
    <lineage>
        <taxon>Bacteria</taxon>
        <taxon>Bacillati</taxon>
        <taxon>Bacillota</taxon>
        <taxon>Bacilli</taxon>
        <taxon>Lactobacillales</taxon>
        <taxon>Lactobacillaceae</taxon>
        <taxon>Bombilactobacillus</taxon>
    </lineage>
</organism>
<proteinExistence type="predicted"/>
<name>A0ABY4PD11_9LACO</name>
<reference evidence="1 2" key="1">
    <citation type="journal article" date="2022" name="Int. J. Syst. Evol. Microbiol.">
        <title>Apilactobacillus apisilvae sp. nov., Nicolia spurrieriana gen. nov. sp. nov., Bombilactobacillus folatiphilus sp. nov. and Bombilactobacillus thymidiniphilus sp. nov., four new lactic acid bacterial isolates from stingless bees Tetragonula carbonaria and Austroplebeia australis.</title>
        <authorList>
            <person name="Oliphant S.A."/>
            <person name="Watson-Haigh N.S."/>
            <person name="Sumby K.M."/>
            <person name="Gardner J."/>
            <person name="Groom S."/>
            <person name="Jiranek V."/>
        </authorList>
    </citation>
    <scope>NUCLEOTIDE SEQUENCE [LARGE SCALE GENOMIC DNA]</scope>
    <source>
        <strain evidence="1 2">SG4_A1</strain>
    </source>
</reference>
<evidence type="ECO:0000313" key="1">
    <source>
        <dbReference type="EMBL" id="UQS83658.1"/>
    </source>
</evidence>
<dbReference type="EMBL" id="CP093365">
    <property type="protein sequence ID" value="UQS83658.1"/>
    <property type="molecule type" value="Genomic_DNA"/>
</dbReference>
<evidence type="ECO:0000313" key="2">
    <source>
        <dbReference type="Proteomes" id="UP000831947"/>
    </source>
</evidence>